<evidence type="ECO:0000313" key="1">
    <source>
        <dbReference type="EMBL" id="RNA21605.1"/>
    </source>
</evidence>
<gene>
    <name evidence="1" type="ORF">BpHYR1_049395</name>
</gene>
<comment type="caution">
    <text evidence="1">The sequence shown here is derived from an EMBL/GenBank/DDBJ whole genome shotgun (WGS) entry which is preliminary data.</text>
</comment>
<proteinExistence type="predicted"/>
<evidence type="ECO:0000313" key="2">
    <source>
        <dbReference type="Proteomes" id="UP000276133"/>
    </source>
</evidence>
<organism evidence="1 2">
    <name type="scientific">Brachionus plicatilis</name>
    <name type="common">Marine rotifer</name>
    <name type="synonym">Brachionus muelleri</name>
    <dbReference type="NCBI Taxonomy" id="10195"/>
    <lineage>
        <taxon>Eukaryota</taxon>
        <taxon>Metazoa</taxon>
        <taxon>Spiralia</taxon>
        <taxon>Gnathifera</taxon>
        <taxon>Rotifera</taxon>
        <taxon>Eurotatoria</taxon>
        <taxon>Monogononta</taxon>
        <taxon>Pseudotrocha</taxon>
        <taxon>Ploima</taxon>
        <taxon>Brachionidae</taxon>
        <taxon>Brachionus</taxon>
    </lineage>
</organism>
<accession>A0A3M7REA2</accession>
<keyword evidence="2" id="KW-1185">Reference proteome</keyword>
<sequence length="63" mass="7389">MLTNNFKLFVIFNNPGISPGSYKGRNILKKNTFLNLIKFNFFLEQILNSFAIKITKKTRFCKI</sequence>
<reference evidence="1 2" key="1">
    <citation type="journal article" date="2018" name="Sci. Rep.">
        <title>Genomic signatures of local adaptation to the degree of environmental predictability in rotifers.</title>
        <authorList>
            <person name="Franch-Gras L."/>
            <person name="Hahn C."/>
            <person name="Garcia-Roger E.M."/>
            <person name="Carmona M.J."/>
            <person name="Serra M."/>
            <person name="Gomez A."/>
        </authorList>
    </citation>
    <scope>NUCLEOTIDE SEQUENCE [LARGE SCALE GENOMIC DNA]</scope>
    <source>
        <strain evidence="1">HYR1</strain>
    </source>
</reference>
<protein>
    <submittedName>
        <fullName evidence="1">Uncharacterized protein</fullName>
    </submittedName>
</protein>
<dbReference type="AlphaFoldDB" id="A0A3M7REA2"/>
<dbReference type="Proteomes" id="UP000276133">
    <property type="component" value="Unassembled WGS sequence"/>
</dbReference>
<dbReference type="EMBL" id="REGN01003636">
    <property type="protein sequence ID" value="RNA21605.1"/>
    <property type="molecule type" value="Genomic_DNA"/>
</dbReference>
<name>A0A3M7REA2_BRAPC</name>